<sequence>MELSSPPPASSPFHPALCLVSAAYEHFMQKLYRTADLFNQLQRNSSNFPEWVAFLKWLMEISHFLDATLPHDFALCIGSIQSQMTAKDFFDAIKARCCPGNCFQKLKVMHDLLDMLIENCPSNPEPKSTIVLSLFQTFEIFKKLGVKADNIEGLLAQASCHAPPTLDQGAFD</sequence>
<comment type="caution">
    <text evidence="1">The sequence shown here is derived from an EMBL/GenBank/DDBJ whole genome shotgun (WGS) entry which is preliminary data.</text>
</comment>
<proteinExistence type="predicted"/>
<protein>
    <submittedName>
        <fullName evidence="1">Uncharacterized protein</fullName>
    </submittedName>
</protein>
<dbReference type="AlphaFoldDB" id="A0A9Q3D0R3"/>
<accession>A0A9Q3D0R3</accession>
<dbReference type="OrthoDB" id="2505547at2759"/>
<evidence type="ECO:0000313" key="2">
    <source>
        <dbReference type="Proteomes" id="UP000765509"/>
    </source>
</evidence>
<dbReference type="EMBL" id="AVOT02012717">
    <property type="protein sequence ID" value="MBW0494746.1"/>
    <property type="molecule type" value="Genomic_DNA"/>
</dbReference>
<dbReference type="Proteomes" id="UP000765509">
    <property type="component" value="Unassembled WGS sequence"/>
</dbReference>
<name>A0A9Q3D0R3_9BASI</name>
<gene>
    <name evidence="1" type="ORF">O181_034461</name>
</gene>
<evidence type="ECO:0000313" key="1">
    <source>
        <dbReference type="EMBL" id="MBW0494746.1"/>
    </source>
</evidence>
<reference evidence="1" key="1">
    <citation type="submission" date="2021-03" db="EMBL/GenBank/DDBJ databases">
        <title>Draft genome sequence of rust myrtle Austropuccinia psidii MF-1, a brazilian biotype.</title>
        <authorList>
            <person name="Quecine M.C."/>
            <person name="Pachon D.M.R."/>
            <person name="Bonatelli M.L."/>
            <person name="Correr F.H."/>
            <person name="Franceschini L.M."/>
            <person name="Leite T.F."/>
            <person name="Margarido G.R.A."/>
            <person name="Almeida C.A."/>
            <person name="Ferrarezi J.A."/>
            <person name="Labate C.A."/>
        </authorList>
    </citation>
    <scope>NUCLEOTIDE SEQUENCE</scope>
    <source>
        <strain evidence="1">MF-1</strain>
    </source>
</reference>
<organism evidence="1 2">
    <name type="scientific">Austropuccinia psidii MF-1</name>
    <dbReference type="NCBI Taxonomy" id="1389203"/>
    <lineage>
        <taxon>Eukaryota</taxon>
        <taxon>Fungi</taxon>
        <taxon>Dikarya</taxon>
        <taxon>Basidiomycota</taxon>
        <taxon>Pucciniomycotina</taxon>
        <taxon>Pucciniomycetes</taxon>
        <taxon>Pucciniales</taxon>
        <taxon>Sphaerophragmiaceae</taxon>
        <taxon>Austropuccinia</taxon>
    </lineage>
</organism>
<keyword evidence="2" id="KW-1185">Reference proteome</keyword>